<evidence type="ECO:0000256" key="2">
    <source>
        <dbReference type="ARBA" id="ARBA00022679"/>
    </source>
</evidence>
<dbReference type="AlphaFoldDB" id="A0A5C6U616"/>
<evidence type="ECO:0000313" key="8">
    <source>
        <dbReference type="EMBL" id="TXC68297.1"/>
    </source>
</evidence>
<dbReference type="PROSITE" id="PS00583">
    <property type="entry name" value="PFKB_KINASES_1"/>
    <property type="match status" value="1"/>
</dbReference>
<evidence type="ECO:0000256" key="6">
    <source>
        <dbReference type="PIRNR" id="PIRNR000535"/>
    </source>
</evidence>
<dbReference type="InterPro" id="IPR002173">
    <property type="entry name" value="Carboh/pur_kinase_PfkB_CS"/>
</dbReference>
<keyword evidence="4 8" id="KW-0418">Kinase</keyword>
<name>A0A5C6U616_9SPHN</name>
<dbReference type="SUPFAM" id="SSF53613">
    <property type="entry name" value="Ribokinase-like"/>
    <property type="match status" value="1"/>
</dbReference>
<feature type="domain" description="Carbohydrate kinase PfkB" evidence="7">
    <location>
        <begin position="24"/>
        <end position="289"/>
    </location>
</feature>
<dbReference type="GO" id="GO:0005829">
    <property type="term" value="C:cytosol"/>
    <property type="evidence" value="ECO:0007669"/>
    <property type="project" value="TreeGrafter"/>
</dbReference>
<dbReference type="OrthoDB" id="9801219at2"/>
<dbReference type="InterPro" id="IPR011611">
    <property type="entry name" value="PfkB_dom"/>
</dbReference>
<keyword evidence="3" id="KW-0547">Nucleotide-binding</keyword>
<organism evidence="8 9">
    <name type="scientific">Flavisphingopyxis soli</name>
    <dbReference type="NCBI Taxonomy" id="2601267"/>
    <lineage>
        <taxon>Bacteria</taxon>
        <taxon>Pseudomonadati</taxon>
        <taxon>Pseudomonadota</taxon>
        <taxon>Alphaproteobacteria</taxon>
        <taxon>Sphingomonadales</taxon>
        <taxon>Sphingopyxidaceae</taxon>
        <taxon>Flavisphingopyxis</taxon>
    </lineage>
</organism>
<sequence length="306" mass="31645">MNRIITLTFEPAVDMTTTTPRVVPTDKLRCTKPRRDPGGGGINVARVVTELGGEALAVFPAGGPTGQLLTEMIEQRGVQCRAIAMREGTRRNITVNATESGEQFRFVMPAPVLSEVEAEALVAAAVDALEPGGWLVLGGGVPQAHAALLGPLLERAKELGVRVVADTSGAALEAIRGVWLTKPNLLELETMAGRSLAGDDAIATAARACLIEAGISDMVVVSLAADGALLVTADRHRRFAAPPVEADSAVGAGDAMVAGIVLASQRGMGIDEAVHYGTIVGSAALLTPATELVHRADVERLLGENG</sequence>
<keyword evidence="5" id="KW-0067">ATP-binding</keyword>
<accession>A0A5C6U616</accession>
<dbReference type="InterPro" id="IPR017583">
    <property type="entry name" value="Tagatose/fructose_Pkinase"/>
</dbReference>
<comment type="caution">
    <text evidence="8">The sequence shown here is derived from an EMBL/GenBank/DDBJ whole genome shotgun (WGS) entry which is preliminary data.</text>
</comment>
<dbReference type="PIRSF" id="PIRSF000535">
    <property type="entry name" value="1PFK/6PFK/LacC"/>
    <property type="match status" value="1"/>
</dbReference>
<dbReference type="RefSeq" id="WP_147123532.1">
    <property type="nucleotide sequence ID" value="NZ_VOPY01000003.1"/>
</dbReference>
<gene>
    <name evidence="8" type="ORF">FSZ31_11505</name>
</gene>
<dbReference type="GO" id="GO:0003872">
    <property type="term" value="F:6-phosphofructokinase activity"/>
    <property type="evidence" value="ECO:0007669"/>
    <property type="project" value="TreeGrafter"/>
</dbReference>
<keyword evidence="2 6" id="KW-0808">Transferase</keyword>
<dbReference type="InterPro" id="IPR029056">
    <property type="entry name" value="Ribokinase-like"/>
</dbReference>
<proteinExistence type="inferred from homology"/>
<evidence type="ECO:0000256" key="5">
    <source>
        <dbReference type="ARBA" id="ARBA00022840"/>
    </source>
</evidence>
<evidence type="ECO:0000256" key="1">
    <source>
        <dbReference type="ARBA" id="ARBA00010688"/>
    </source>
</evidence>
<evidence type="ECO:0000259" key="7">
    <source>
        <dbReference type="Pfam" id="PF00294"/>
    </source>
</evidence>
<dbReference type="Gene3D" id="3.40.1190.20">
    <property type="match status" value="1"/>
</dbReference>
<evidence type="ECO:0000256" key="3">
    <source>
        <dbReference type="ARBA" id="ARBA00022741"/>
    </source>
</evidence>
<keyword evidence="9" id="KW-1185">Reference proteome</keyword>
<dbReference type="EMBL" id="VOPY01000003">
    <property type="protein sequence ID" value="TXC68297.1"/>
    <property type="molecule type" value="Genomic_DNA"/>
</dbReference>
<dbReference type="PANTHER" id="PTHR46566:SF2">
    <property type="entry name" value="ATP-DEPENDENT 6-PHOSPHOFRUCTOKINASE ISOZYME 2"/>
    <property type="match status" value="1"/>
</dbReference>
<dbReference type="GO" id="GO:0005524">
    <property type="term" value="F:ATP binding"/>
    <property type="evidence" value="ECO:0007669"/>
    <property type="project" value="UniProtKB-KW"/>
</dbReference>
<reference evidence="8 9" key="1">
    <citation type="submission" date="2019-08" db="EMBL/GenBank/DDBJ databases">
        <title>Sphingorhabdus soil sp. nov., isolated from arctic soil.</title>
        <authorList>
            <person name="Liu Y."/>
        </authorList>
    </citation>
    <scope>NUCLEOTIDE SEQUENCE [LARGE SCALE GENOMIC DNA]</scope>
    <source>
        <strain evidence="8 9">D-2Q-5-6</strain>
    </source>
</reference>
<dbReference type="Pfam" id="PF00294">
    <property type="entry name" value="PfkB"/>
    <property type="match status" value="1"/>
</dbReference>
<dbReference type="Proteomes" id="UP000321129">
    <property type="component" value="Unassembled WGS sequence"/>
</dbReference>
<dbReference type="NCBIfam" id="TIGR03168">
    <property type="entry name" value="1-PFK"/>
    <property type="match status" value="1"/>
</dbReference>
<protein>
    <recommendedName>
        <fullName evidence="6">Phosphofructokinase</fullName>
    </recommendedName>
</protein>
<evidence type="ECO:0000313" key="9">
    <source>
        <dbReference type="Proteomes" id="UP000321129"/>
    </source>
</evidence>
<evidence type="ECO:0000256" key="4">
    <source>
        <dbReference type="ARBA" id="ARBA00022777"/>
    </source>
</evidence>
<dbReference type="PANTHER" id="PTHR46566">
    <property type="entry name" value="1-PHOSPHOFRUCTOKINASE-RELATED"/>
    <property type="match status" value="1"/>
</dbReference>
<comment type="similarity">
    <text evidence="1 6">Belongs to the carbohydrate kinase PfkB family.</text>
</comment>